<proteinExistence type="inferred from homology"/>
<dbReference type="InterPro" id="IPR009799">
    <property type="entry name" value="EthD_dom"/>
</dbReference>
<accession>A0A6A6RZ04</accession>
<dbReference type="GO" id="GO:0016491">
    <property type="term" value="F:oxidoreductase activity"/>
    <property type="evidence" value="ECO:0007669"/>
    <property type="project" value="InterPro"/>
</dbReference>
<dbReference type="Pfam" id="PF07110">
    <property type="entry name" value="EthD"/>
    <property type="match status" value="1"/>
</dbReference>
<keyword evidence="4" id="KW-1185">Reference proteome</keyword>
<evidence type="ECO:0000313" key="3">
    <source>
        <dbReference type="EMBL" id="KAF2639673.1"/>
    </source>
</evidence>
<dbReference type="EMBL" id="MU006786">
    <property type="protein sequence ID" value="KAF2639673.1"/>
    <property type="molecule type" value="Genomic_DNA"/>
</dbReference>
<evidence type="ECO:0000256" key="1">
    <source>
        <dbReference type="ARBA" id="ARBA00005986"/>
    </source>
</evidence>
<dbReference type="AlphaFoldDB" id="A0A6A6RZ04"/>
<dbReference type="Proteomes" id="UP000799753">
    <property type="component" value="Unassembled WGS sequence"/>
</dbReference>
<name>A0A6A6RZ04_9PLEO</name>
<evidence type="ECO:0000313" key="4">
    <source>
        <dbReference type="Proteomes" id="UP000799753"/>
    </source>
</evidence>
<protein>
    <recommendedName>
        <fullName evidence="2">EthD domain-containing protein</fullName>
    </recommendedName>
</protein>
<reference evidence="3" key="1">
    <citation type="journal article" date="2020" name="Stud. Mycol.">
        <title>101 Dothideomycetes genomes: a test case for predicting lifestyles and emergence of pathogens.</title>
        <authorList>
            <person name="Haridas S."/>
            <person name="Albert R."/>
            <person name="Binder M."/>
            <person name="Bloem J."/>
            <person name="Labutti K."/>
            <person name="Salamov A."/>
            <person name="Andreopoulos B."/>
            <person name="Baker S."/>
            <person name="Barry K."/>
            <person name="Bills G."/>
            <person name="Bluhm B."/>
            <person name="Cannon C."/>
            <person name="Castanera R."/>
            <person name="Culley D."/>
            <person name="Daum C."/>
            <person name="Ezra D."/>
            <person name="Gonzalez J."/>
            <person name="Henrissat B."/>
            <person name="Kuo A."/>
            <person name="Liang C."/>
            <person name="Lipzen A."/>
            <person name="Lutzoni F."/>
            <person name="Magnuson J."/>
            <person name="Mondo S."/>
            <person name="Nolan M."/>
            <person name="Ohm R."/>
            <person name="Pangilinan J."/>
            <person name="Park H.-J."/>
            <person name="Ramirez L."/>
            <person name="Alfaro M."/>
            <person name="Sun H."/>
            <person name="Tritt A."/>
            <person name="Yoshinaga Y."/>
            <person name="Zwiers L.-H."/>
            <person name="Turgeon B."/>
            <person name="Goodwin S."/>
            <person name="Spatafora J."/>
            <person name="Crous P."/>
            <person name="Grigoriev I."/>
        </authorList>
    </citation>
    <scope>NUCLEOTIDE SEQUENCE</scope>
    <source>
        <strain evidence="3">CBS 473.64</strain>
    </source>
</reference>
<gene>
    <name evidence="3" type="ORF">P280DRAFT_428945</name>
</gene>
<sequence length="140" mass="16044">MTFIVLIYQTRKEGLTPQEFRDGMENISIPWMDGFTKLHKPVSFTRHYPVRLSSELGQRFAAVSAIPQDPNNDAPVVLIGETKDIDWDVMIKAVYRDELHLQQYLAWVNEPDHAEQIAKCEEAYADPTRLKVVVIGEADD</sequence>
<organism evidence="3 4">
    <name type="scientific">Massarina eburnea CBS 473.64</name>
    <dbReference type="NCBI Taxonomy" id="1395130"/>
    <lineage>
        <taxon>Eukaryota</taxon>
        <taxon>Fungi</taxon>
        <taxon>Dikarya</taxon>
        <taxon>Ascomycota</taxon>
        <taxon>Pezizomycotina</taxon>
        <taxon>Dothideomycetes</taxon>
        <taxon>Pleosporomycetidae</taxon>
        <taxon>Pleosporales</taxon>
        <taxon>Massarineae</taxon>
        <taxon>Massarinaceae</taxon>
        <taxon>Massarina</taxon>
    </lineage>
</organism>
<comment type="similarity">
    <text evidence="1">Belongs to the tpcK family.</text>
</comment>
<feature type="domain" description="EthD" evidence="2">
    <location>
        <begin position="12"/>
        <end position="127"/>
    </location>
</feature>
<dbReference type="OrthoDB" id="2519291at2759"/>
<evidence type="ECO:0000259" key="2">
    <source>
        <dbReference type="Pfam" id="PF07110"/>
    </source>
</evidence>